<evidence type="ECO:0000313" key="4">
    <source>
        <dbReference type="EMBL" id="KAK8881229.1"/>
    </source>
</evidence>
<dbReference type="PANTHER" id="PTHR24198:SF165">
    <property type="entry name" value="ANKYRIN REPEAT-CONTAINING PROTEIN-RELATED"/>
    <property type="match status" value="1"/>
</dbReference>
<evidence type="ECO:0000256" key="1">
    <source>
        <dbReference type="ARBA" id="ARBA00022737"/>
    </source>
</evidence>
<proteinExistence type="predicted"/>
<sequence>MDTIQQYFDLMKDIKENLLTFIEDNDQDTFSIFINYLDEQKITENKKKFESFLYLLVHLSNNYHRTGDLFNKIDRILYNYKESIQKKFQNSEIFHIFQSNKRLLLSLIQSKLITINQSIFDFISQNKLKKKSYIEYFLPEIKSFLPKTLKEEYQSKVKELNENDINQFNQKRKIGENDSYICSLIRNDQVIDFIKYFEKTNMSTSSTIEKSIYEINPLLMNNDSITLIEYSAFFGAQEIFTFLYKKGAKLTSSIWPYIIHGKNSDLIHFLEEEKVDTKSKSYQYLIVEAIKCHHDDIAEYFRNNFCQNEKIYDQYLLKKHLKYYNFNIKIYNTQQIIEILPKSDLFYFFCKYDYPIIVESLLQMPEIDVNYQYSIYKSLPNEDDITLSIAIKNGENEKIQPIKSIEFYIVRRGKIGKHSEYIDECDFDTYRYDLEKVTALHIAARKGNFEIVKLLLHSDKIEIVINSKKYSKSKMFSYYGYITHVDEKPLIHEVIESGYTEILEFLLTKKYVDINETLILTEDFMDFRSTSHMRLENIEYKTALVAAAELGFIEIMKLLLSQKNADINQKSTQIKFNAGGCASYSEKTNEIEKTLLYAAIETGNINIVKFCLDRPEIDVNIPFVMQRFNGDLRRNNQFLLKRDSGKIEEQISPLYLAVSNGNIDIVELLLNQQKIDVNVISIIKPTYYSTEKRNSTALHAAVQNKNTEIIKLLLQQKNIDVNVVDESGKKPIDYADERKIKKLFLK</sequence>
<keyword evidence="2 3" id="KW-0040">ANK repeat</keyword>
<comment type="caution">
    <text evidence="4">The sequence shown here is derived from an EMBL/GenBank/DDBJ whole genome shotgun (WGS) entry which is preliminary data.</text>
</comment>
<protein>
    <submittedName>
        <fullName evidence="4">Ankyrin repeat and SAM domain-containing protein 6</fullName>
    </submittedName>
</protein>
<keyword evidence="1" id="KW-0677">Repeat</keyword>
<feature type="repeat" description="ANK" evidence="3">
    <location>
        <begin position="693"/>
        <end position="726"/>
    </location>
</feature>
<dbReference type="Gene3D" id="1.25.40.20">
    <property type="entry name" value="Ankyrin repeat-containing domain"/>
    <property type="match status" value="3"/>
</dbReference>
<feature type="repeat" description="ANK" evidence="3">
    <location>
        <begin position="435"/>
        <end position="456"/>
    </location>
</feature>
<keyword evidence="5" id="KW-1185">Reference proteome</keyword>
<dbReference type="PANTHER" id="PTHR24198">
    <property type="entry name" value="ANKYRIN REPEAT AND PROTEIN KINASE DOMAIN-CONTAINING PROTEIN"/>
    <property type="match status" value="1"/>
</dbReference>
<dbReference type="Pfam" id="PF12796">
    <property type="entry name" value="Ank_2"/>
    <property type="match status" value="3"/>
</dbReference>
<evidence type="ECO:0000313" key="5">
    <source>
        <dbReference type="Proteomes" id="UP001470230"/>
    </source>
</evidence>
<dbReference type="SMART" id="SM00248">
    <property type="entry name" value="ANK"/>
    <property type="match status" value="7"/>
</dbReference>
<dbReference type="PROSITE" id="PS50088">
    <property type="entry name" value="ANK_REPEAT"/>
    <property type="match status" value="3"/>
</dbReference>
<feature type="repeat" description="ANK" evidence="3">
    <location>
        <begin position="649"/>
        <end position="671"/>
    </location>
</feature>
<dbReference type="EMBL" id="JAPFFF010000010">
    <property type="protein sequence ID" value="KAK8881229.1"/>
    <property type="molecule type" value="Genomic_DNA"/>
</dbReference>
<organism evidence="4 5">
    <name type="scientific">Tritrichomonas musculus</name>
    <dbReference type="NCBI Taxonomy" id="1915356"/>
    <lineage>
        <taxon>Eukaryota</taxon>
        <taxon>Metamonada</taxon>
        <taxon>Parabasalia</taxon>
        <taxon>Tritrichomonadida</taxon>
        <taxon>Tritrichomonadidae</taxon>
        <taxon>Tritrichomonas</taxon>
    </lineage>
</organism>
<gene>
    <name evidence="4" type="ORF">M9Y10_003963</name>
</gene>
<dbReference type="SUPFAM" id="SSF48403">
    <property type="entry name" value="Ankyrin repeat"/>
    <property type="match status" value="2"/>
</dbReference>
<evidence type="ECO:0000256" key="3">
    <source>
        <dbReference type="PROSITE-ProRule" id="PRU00023"/>
    </source>
</evidence>
<dbReference type="Proteomes" id="UP001470230">
    <property type="component" value="Unassembled WGS sequence"/>
</dbReference>
<evidence type="ECO:0000256" key="2">
    <source>
        <dbReference type="ARBA" id="ARBA00023043"/>
    </source>
</evidence>
<dbReference type="PROSITE" id="PS50297">
    <property type="entry name" value="ANK_REP_REGION"/>
    <property type="match status" value="3"/>
</dbReference>
<accession>A0ABR2JRA1</accession>
<name>A0ABR2JRA1_9EUKA</name>
<dbReference type="InterPro" id="IPR036770">
    <property type="entry name" value="Ankyrin_rpt-contain_sf"/>
</dbReference>
<dbReference type="InterPro" id="IPR002110">
    <property type="entry name" value="Ankyrin_rpt"/>
</dbReference>
<reference evidence="4 5" key="1">
    <citation type="submission" date="2024-04" db="EMBL/GenBank/DDBJ databases">
        <title>Tritrichomonas musculus Genome.</title>
        <authorList>
            <person name="Alves-Ferreira E."/>
            <person name="Grigg M."/>
            <person name="Lorenzi H."/>
            <person name="Galac M."/>
        </authorList>
    </citation>
    <scope>NUCLEOTIDE SEQUENCE [LARGE SCALE GENOMIC DNA]</scope>
    <source>
        <strain evidence="4 5">EAF2021</strain>
    </source>
</reference>